<proteinExistence type="predicted"/>
<dbReference type="SMART" id="SM00382">
    <property type="entry name" value="AAA"/>
    <property type="match status" value="1"/>
</dbReference>
<dbReference type="SUPFAM" id="SSF90123">
    <property type="entry name" value="ABC transporter transmembrane region"/>
    <property type="match status" value="1"/>
</dbReference>
<dbReference type="PROSITE" id="PS50893">
    <property type="entry name" value="ABC_TRANSPORTER_2"/>
    <property type="match status" value="1"/>
</dbReference>
<gene>
    <name evidence="10" type="ORF">Vau01_115250</name>
</gene>
<evidence type="ECO:0000256" key="5">
    <source>
        <dbReference type="ARBA" id="ARBA00022989"/>
    </source>
</evidence>
<comment type="caution">
    <text evidence="10">The sequence shown here is derived from an EMBL/GenBank/DDBJ whole genome shotgun (WGS) entry which is preliminary data.</text>
</comment>
<keyword evidence="11" id="KW-1185">Reference proteome</keyword>
<evidence type="ECO:0000256" key="2">
    <source>
        <dbReference type="ARBA" id="ARBA00022692"/>
    </source>
</evidence>
<dbReference type="InterPro" id="IPR003439">
    <property type="entry name" value="ABC_transporter-like_ATP-bd"/>
</dbReference>
<dbReference type="InterPro" id="IPR039421">
    <property type="entry name" value="Type_1_exporter"/>
</dbReference>
<reference evidence="10" key="1">
    <citation type="submission" date="2021-01" db="EMBL/GenBank/DDBJ databases">
        <title>Whole genome shotgun sequence of Virgisporangium aurantiacum NBRC 16421.</title>
        <authorList>
            <person name="Komaki H."/>
            <person name="Tamura T."/>
        </authorList>
    </citation>
    <scope>NUCLEOTIDE SEQUENCE</scope>
    <source>
        <strain evidence="10">NBRC 16421</strain>
    </source>
</reference>
<evidence type="ECO:0000256" key="3">
    <source>
        <dbReference type="ARBA" id="ARBA00022741"/>
    </source>
</evidence>
<dbReference type="Gene3D" id="3.40.50.300">
    <property type="entry name" value="P-loop containing nucleotide triphosphate hydrolases"/>
    <property type="match status" value="1"/>
</dbReference>
<dbReference type="InterPro" id="IPR027417">
    <property type="entry name" value="P-loop_NTPase"/>
</dbReference>
<evidence type="ECO:0000259" key="9">
    <source>
        <dbReference type="PROSITE" id="PS50929"/>
    </source>
</evidence>
<keyword evidence="5 7" id="KW-1133">Transmembrane helix</keyword>
<dbReference type="Gene3D" id="1.20.1560.10">
    <property type="entry name" value="ABC transporter type 1, transmembrane domain"/>
    <property type="match status" value="1"/>
</dbReference>
<dbReference type="SUPFAM" id="SSF52540">
    <property type="entry name" value="P-loop containing nucleoside triphosphate hydrolases"/>
    <property type="match status" value="1"/>
</dbReference>
<evidence type="ECO:0000313" key="10">
    <source>
        <dbReference type="EMBL" id="GIJ64009.1"/>
    </source>
</evidence>
<dbReference type="InterPro" id="IPR017871">
    <property type="entry name" value="ABC_transporter-like_CS"/>
</dbReference>
<dbReference type="GO" id="GO:0016887">
    <property type="term" value="F:ATP hydrolysis activity"/>
    <property type="evidence" value="ECO:0007669"/>
    <property type="project" value="InterPro"/>
</dbReference>
<evidence type="ECO:0000256" key="7">
    <source>
        <dbReference type="SAM" id="Phobius"/>
    </source>
</evidence>
<dbReference type="EMBL" id="BOPG01000106">
    <property type="protein sequence ID" value="GIJ64009.1"/>
    <property type="molecule type" value="Genomic_DNA"/>
</dbReference>
<accession>A0A8J3ZH02</accession>
<name>A0A8J3ZH02_9ACTN</name>
<evidence type="ECO:0000256" key="6">
    <source>
        <dbReference type="ARBA" id="ARBA00023136"/>
    </source>
</evidence>
<comment type="subcellular location">
    <subcellularLocation>
        <location evidence="1">Cell membrane</location>
        <topology evidence="1">Multi-pass membrane protein</topology>
    </subcellularLocation>
</comment>
<evidence type="ECO:0000259" key="8">
    <source>
        <dbReference type="PROSITE" id="PS50893"/>
    </source>
</evidence>
<dbReference type="InterPro" id="IPR011527">
    <property type="entry name" value="ABC1_TM_dom"/>
</dbReference>
<dbReference type="PROSITE" id="PS00211">
    <property type="entry name" value="ABC_TRANSPORTER_1"/>
    <property type="match status" value="1"/>
</dbReference>
<feature type="domain" description="ABC transporter" evidence="8">
    <location>
        <begin position="343"/>
        <end position="591"/>
    </location>
</feature>
<evidence type="ECO:0000256" key="4">
    <source>
        <dbReference type="ARBA" id="ARBA00022840"/>
    </source>
</evidence>
<keyword evidence="3" id="KW-0547">Nucleotide-binding</keyword>
<dbReference type="GO" id="GO:0034040">
    <property type="term" value="F:ATPase-coupled lipid transmembrane transporter activity"/>
    <property type="evidence" value="ECO:0007669"/>
    <property type="project" value="TreeGrafter"/>
</dbReference>
<keyword evidence="2 7" id="KW-0812">Transmembrane</keyword>
<dbReference type="PROSITE" id="PS50929">
    <property type="entry name" value="ABC_TM1F"/>
    <property type="match status" value="1"/>
</dbReference>
<dbReference type="PANTHER" id="PTHR24221">
    <property type="entry name" value="ATP-BINDING CASSETTE SUB-FAMILY B"/>
    <property type="match status" value="1"/>
</dbReference>
<sequence>MDALWRRLGSAVALAWRADRPAMILSVAAATLRGLLPVGLAWITKLALDALAGGAEPAELVPMAVGLAVLGVAVAVLPFLGEYFQGQLRRALSVLIEDQLFRAVNAQPGLRPFENPAFHDRLQLAHEAGQRAPQRVVGGGLQIAQNVFTVAGFIVALFTLNPLMVVLVVVAAIPAMRMQIQHSHRRAEMMWGVTANTRRRFFFAGLLTQLSAAKEIRLFGLGDHLRGHMLDELRTVNATERDLDRHTMRGQSVLSAVSAVVTGAGVVWALLAAAGGRLTIGDVSVFLAAAAGIQLGLAALAGEGAELHNALLMLRHYFDVVRSAPDLPVPEHPAELGPLRDGLVLRDVWFRYDDGHPWVLRGVDLVVPAGKSVALVGLNGAGKSTLVKLVCRLYDPDKGSVSWDGVDLRDTDPARLRERIGVLFQDYMCYDMSAAENIGLGDLATASDRDLVRAAAERAGTHERLAKLPRGYDTLLSRIFVTDSSDVEAGVVLSGGEWQRLALARTFMRDSRDVLILDEPSSGLDAEAEHAIHERLREHRRGRTSLLISHRLGAVRDADVIVVLDAGQIVEQGSHAELLALGGRYATLFTLQARGYGSES</sequence>
<evidence type="ECO:0000256" key="1">
    <source>
        <dbReference type="ARBA" id="ARBA00004651"/>
    </source>
</evidence>
<dbReference type="Proteomes" id="UP000612585">
    <property type="component" value="Unassembled WGS sequence"/>
</dbReference>
<feature type="transmembrane region" description="Helical" evidence="7">
    <location>
        <begin position="253"/>
        <end position="273"/>
    </location>
</feature>
<feature type="transmembrane region" description="Helical" evidence="7">
    <location>
        <begin position="63"/>
        <end position="80"/>
    </location>
</feature>
<feature type="transmembrane region" description="Helical" evidence="7">
    <location>
        <begin position="21"/>
        <end position="43"/>
    </location>
</feature>
<organism evidence="10 11">
    <name type="scientific">Virgisporangium aurantiacum</name>
    <dbReference type="NCBI Taxonomy" id="175570"/>
    <lineage>
        <taxon>Bacteria</taxon>
        <taxon>Bacillati</taxon>
        <taxon>Actinomycetota</taxon>
        <taxon>Actinomycetes</taxon>
        <taxon>Micromonosporales</taxon>
        <taxon>Micromonosporaceae</taxon>
        <taxon>Virgisporangium</taxon>
    </lineage>
</organism>
<dbReference type="GO" id="GO:0140359">
    <property type="term" value="F:ABC-type transporter activity"/>
    <property type="evidence" value="ECO:0007669"/>
    <property type="project" value="InterPro"/>
</dbReference>
<keyword evidence="4" id="KW-0067">ATP-binding</keyword>
<dbReference type="InterPro" id="IPR036640">
    <property type="entry name" value="ABC1_TM_sf"/>
</dbReference>
<evidence type="ECO:0000313" key="11">
    <source>
        <dbReference type="Proteomes" id="UP000612585"/>
    </source>
</evidence>
<dbReference type="Pfam" id="PF00005">
    <property type="entry name" value="ABC_tran"/>
    <property type="match status" value="1"/>
</dbReference>
<dbReference type="InterPro" id="IPR003593">
    <property type="entry name" value="AAA+_ATPase"/>
</dbReference>
<dbReference type="GO" id="GO:0005886">
    <property type="term" value="C:plasma membrane"/>
    <property type="evidence" value="ECO:0007669"/>
    <property type="project" value="UniProtKB-SubCell"/>
</dbReference>
<dbReference type="GO" id="GO:0005524">
    <property type="term" value="F:ATP binding"/>
    <property type="evidence" value="ECO:0007669"/>
    <property type="project" value="UniProtKB-KW"/>
</dbReference>
<feature type="domain" description="ABC transmembrane type-1" evidence="9">
    <location>
        <begin position="24"/>
        <end position="309"/>
    </location>
</feature>
<dbReference type="RefSeq" id="WP_204011761.1">
    <property type="nucleotide sequence ID" value="NZ_BOPG01000106.1"/>
</dbReference>
<dbReference type="PANTHER" id="PTHR24221:SF646">
    <property type="entry name" value="HAEMOLYSIN SECRETION ATP-BINDING PROTEIN"/>
    <property type="match status" value="1"/>
</dbReference>
<protein>
    <submittedName>
        <fullName evidence="10">Multidrug ABC transporter permease</fullName>
    </submittedName>
</protein>
<dbReference type="AlphaFoldDB" id="A0A8J3ZH02"/>
<keyword evidence="6 7" id="KW-0472">Membrane</keyword>
<feature type="transmembrane region" description="Helical" evidence="7">
    <location>
        <begin position="285"/>
        <end position="305"/>
    </location>
</feature>